<dbReference type="EMBL" id="JBHSON010000059">
    <property type="protein sequence ID" value="MFC5750831.1"/>
    <property type="molecule type" value="Genomic_DNA"/>
</dbReference>
<feature type="region of interest" description="Disordered" evidence="1">
    <location>
        <begin position="1"/>
        <end position="28"/>
    </location>
</feature>
<keyword evidence="3" id="KW-1185">Reference proteome</keyword>
<protein>
    <submittedName>
        <fullName evidence="2">Sporulation protein</fullName>
    </submittedName>
</protein>
<comment type="caution">
    <text evidence="2">The sequence shown here is derived from an EMBL/GenBank/DDBJ whole genome shotgun (WGS) entry which is preliminary data.</text>
</comment>
<dbReference type="InterPro" id="IPR009776">
    <property type="entry name" value="Spore_0_M"/>
</dbReference>
<evidence type="ECO:0000313" key="2">
    <source>
        <dbReference type="EMBL" id="MFC5750831.1"/>
    </source>
</evidence>
<dbReference type="PANTHER" id="PTHR40053:SF1">
    <property type="entry name" value="SPORULATION-CONTROL PROTEIN SPO0M"/>
    <property type="match status" value="1"/>
</dbReference>
<proteinExistence type="predicted"/>
<feature type="compositionally biased region" description="Polar residues" evidence="1">
    <location>
        <begin position="1"/>
        <end position="13"/>
    </location>
</feature>
<reference evidence="3" key="1">
    <citation type="journal article" date="2019" name="Int. J. Syst. Evol. Microbiol.">
        <title>The Global Catalogue of Microorganisms (GCM) 10K type strain sequencing project: providing services to taxonomists for standard genome sequencing and annotation.</title>
        <authorList>
            <consortium name="The Broad Institute Genomics Platform"/>
            <consortium name="The Broad Institute Genome Sequencing Center for Infectious Disease"/>
            <person name="Wu L."/>
            <person name="Ma J."/>
        </authorList>
    </citation>
    <scope>NUCLEOTIDE SEQUENCE [LARGE SCALE GENOMIC DNA]</scope>
    <source>
        <strain evidence="3">KCTC 42087</strain>
    </source>
</reference>
<evidence type="ECO:0000313" key="3">
    <source>
        <dbReference type="Proteomes" id="UP001596074"/>
    </source>
</evidence>
<dbReference type="Pfam" id="PF07070">
    <property type="entry name" value="Spo0M"/>
    <property type="match status" value="1"/>
</dbReference>
<sequence length="266" mass="28613">MGFRQSPDSSGTGVASVETVPASAHCRPGDHLAGEVRLRGGDRDVRVGEIALSLVARLRGEGEAGLEFHRTVIAGGLDLAAGGPHTIPFRLPLPWETPLTEARGRHLRGMAVGLRTDVDAAGRGDPVMLAVGPLPSQQRVLDAFAELGSQVKSAHAERGRVTGLHQELPFHQKIEFHPPQQYGGHVRGVELTFLASPDGLGVAVEADRRGDLLSEGGEPFGRFQVTHGQARYMAWEHELTGWLQAVTGYSSDHRWARGRRRPYGGG</sequence>
<evidence type="ECO:0000256" key="1">
    <source>
        <dbReference type="SAM" id="MobiDB-lite"/>
    </source>
</evidence>
<organism evidence="2 3">
    <name type="scientific">Actinomadura rugatobispora</name>
    <dbReference type="NCBI Taxonomy" id="1994"/>
    <lineage>
        <taxon>Bacteria</taxon>
        <taxon>Bacillati</taxon>
        <taxon>Actinomycetota</taxon>
        <taxon>Actinomycetes</taxon>
        <taxon>Streptosporangiales</taxon>
        <taxon>Thermomonosporaceae</taxon>
        <taxon>Actinomadura</taxon>
    </lineage>
</organism>
<name>A0ABW1A8C3_9ACTN</name>
<gene>
    <name evidence="2" type="ORF">ACFPZN_34880</name>
</gene>
<dbReference type="PANTHER" id="PTHR40053">
    <property type="entry name" value="SPORULATION-CONTROL PROTEIN SPO0M"/>
    <property type="match status" value="1"/>
</dbReference>
<dbReference type="RefSeq" id="WP_378286615.1">
    <property type="nucleotide sequence ID" value="NZ_JBHSON010000059.1"/>
</dbReference>
<dbReference type="Proteomes" id="UP001596074">
    <property type="component" value="Unassembled WGS sequence"/>
</dbReference>
<accession>A0ABW1A8C3</accession>